<dbReference type="Pfam" id="PF07811">
    <property type="entry name" value="TadE"/>
    <property type="match status" value="1"/>
</dbReference>
<gene>
    <name evidence="3" type="ORF">AURMO_00486</name>
</gene>
<name>A0A2Z3S423_9MICO</name>
<organism evidence="3 4">
    <name type="scientific">Aurantimicrobium photophilum</name>
    <dbReference type="NCBI Taxonomy" id="1987356"/>
    <lineage>
        <taxon>Bacteria</taxon>
        <taxon>Bacillati</taxon>
        <taxon>Actinomycetota</taxon>
        <taxon>Actinomycetes</taxon>
        <taxon>Micrococcales</taxon>
        <taxon>Microbacteriaceae</taxon>
        <taxon>Aurantimicrobium</taxon>
    </lineage>
</organism>
<feature type="domain" description="TadE-like" evidence="2">
    <location>
        <begin position="18"/>
        <end position="60"/>
    </location>
</feature>
<accession>A0A2Z3S423</accession>
<dbReference type="EMBL" id="CP023994">
    <property type="protein sequence ID" value="AWR21102.1"/>
    <property type="molecule type" value="Genomic_DNA"/>
</dbReference>
<reference evidence="3 4" key="1">
    <citation type="submission" date="2017-10" db="EMBL/GenBank/DDBJ databases">
        <title>Genome of an Actinobacterium that displays light-enhanced growth.</title>
        <authorList>
            <person name="Maresca J.A."/>
            <person name="Hempel P."/>
            <person name="Shevchenko O."/>
            <person name="Miller K.J."/>
            <person name="Hahn M.W."/>
        </authorList>
    </citation>
    <scope>NUCLEOTIDE SEQUENCE [LARGE SCALE GENOMIC DNA]</scope>
    <source>
        <strain evidence="3 4">MWH-Mo1</strain>
    </source>
</reference>
<keyword evidence="4" id="KW-1185">Reference proteome</keyword>
<keyword evidence="1" id="KW-1133">Transmembrane helix</keyword>
<keyword evidence="1" id="KW-0472">Membrane</keyword>
<protein>
    <submittedName>
        <fullName evidence="3">TadE-like protein</fullName>
    </submittedName>
</protein>
<dbReference type="AlphaFoldDB" id="A0A2Z3S423"/>
<dbReference type="InterPro" id="IPR012495">
    <property type="entry name" value="TadE-like_dom"/>
</dbReference>
<evidence type="ECO:0000256" key="1">
    <source>
        <dbReference type="SAM" id="Phobius"/>
    </source>
</evidence>
<dbReference type="OrthoDB" id="3826566at2"/>
<feature type="transmembrane region" description="Helical" evidence="1">
    <location>
        <begin position="21"/>
        <end position="43"/>
    </location>
</feature>
<evidence type="ECO:0000259" key="2">
    <source>
        <dbReference type="Pfam" id="PF07811"/>
    </source>
</evidence>
<evidence type="ECO:0000313" key="3">
    <source>
        <dbReference type="EMBL" id="AWR21102.1"/>
    </source>
</evidence>
<proteinExistence type="predicted"/>
<keyword evidence="1" id="KW-0812">Transmembrane</keyword>
<sequence>MKAVLGRVLERVRHEESGSAVVEFVFVGILLTFLTLGVLQLGLALHVRNTIQDAASEGARWGALIDSTPADGVQRTKELITTAVGEQYAKDISIASQQWMGAPATVITVKAPLPMIGLWGPASSMEVSGHAATEVLN</sequence>
<dbReference type="RefSeq" id="WP_110232977.1">
    <property type="nucleotide sequence ID" value="NZ_CP023994.1"/>
</dbReference>
<evidence type="ECO:0000313" key="4">
    <source>
        <dbReference type="Proteomes" id="UP000246894"/>
    </source>
</evidence>
<dbReference type="KEGG" id="aum:AURMO_00486"/>
<dbReference type="Proteomes" id="UP000246894">
    <property type="component" value="Chromosome"/>
</dbReference>